<dbReference type="Gene3D" id="1.10.10.2910">
    <property type="match status" value="1"/>
</dbReference>
<dbReference type="Pfam" id="PF06114">
    <property type="entry name" value="Peptidase_M78"/>
    <property type="match status" value="1"/>
</dbReference>
<dbReference type="Proteomes" id="UP000000322">
    <property type="component" value="Chromosome"/>
</dbReference>
<reference evidence="2 3" key="1">
    <citation type="journal article" date="2009" name="Stand. Genomic Sci.">
        <title>Complete genome sequence of Sanguibacter keddieii type strain (ST-74).</title>
        <authorList>
            <person name="Ivanova N."/>
            <person name="Sikorski J."/>
            <person name="Sims D."/>
            <person name="Brettin T."/>
            <person name="Detter J.C."/>
            <person name="Han C."/>
            <person name="Lapidus A."/>
            <person name="Copeland A."/>
            <person name="Glavina Del Rio T."/>
            <person name="Nolan M."/>
            <person name="Chen F."/>
            <person name="Lucas S."/>
            <person name="Tice H."/>
            <person name="Cheng J.F."/>
            <person name="Bruce D."/>
            <person name="Goodwin L."/>
            <person name="Pitluck S."/>
            <person name="Pati A."/>
            <person name="Mavromatis K."/>
            <person name="Chen A."/>
            <person name="Palaniappan K."/>
            <person name="D'haeseleer P."/>
            <person name="Chain P."/>
            <person name="Bristow J."/>
            <person name="Eisen J.A."/>
            <person name="Markowitz V."/>
            <person name="Hugenholtz P."/>
            <person name="Goker M."/>
            <person name="Pukall R."/>
            <person name="Klenk H.P."/>
            <person name="Kyrpides N.C."/>
        </authorList>
    </citation>
    <scope>NUCLEOTIDE SEQUENCE [LARGE SCALE GENOMIC DNA]</scope>
    <source>
        <strain evidence="3">ATCC 51767 / DSM 10542 / NCFB 3025 / ST-74</strain>
    </source>
</reference>
<dbReference type="InterPro" id="IPR010359">
    <property type="entry name" value="IrrE_HExxH"/>
</dbReference>
<feature type="domain" description="IrrE N-terminal-like" evidence="1">
    <location>
        <begin position="165"/>
        <end position="295"/>
    </location>
</feature>
<gene>
    <name evidence="2" type="ordered locus">Sked_03130</name>
</gene>
<dbReference type="OrthoDB" id="9796786at2"/>
<dbReference type="RefSeq" id="WP_012865350.1">
    <property type="nucleotide sequence ID" value="NC_013521.1"/>
</dbReference>
<dbReference type="STRING" id="446469.Sked_03130"/>
<dbReference type="EMBL" id="CP001819">
    <property type="protein sequence ID" value="ACZ20281.1"/>
    <property type="molecule type" value="Genomic_DNA"/>
</dbReference>
<protein>
    <submittedName>
        <fullName evidence="2">Predicted Zn peptidase</fullName>
    </submittedName>
</protein>
<dbReference type="PANTHER" id="PTHR43236">
    <property type="entry name" value="ANTITOXIN HIGA1"/>
    <property type="match status" value="1"/>
</dbReference>
<proteinExistence type="predicted"/>
<evidence type="ECO:0000313" key="3">
    <source>
        <dbReference type="Proteomes" id="UP000000322"/>
    </source>
</evidence>
<evidence type="ECO:0000313" key="2">
    <source>
        <dbReference type="EMBL" id="ACZ20281.1"/>
    </source>
</evidence>
<dbReference type="PANTHER" id="PTHR43236:SF2">
    <property type="entry name" value="BLL0069 PROTEIN"/>
    <property type="match status" value="1"/>
</dbReference>
<dbReference type="eggNOG" id="COG2856">
    <property type="taxonomic scope" value="Bacteria"/>
</dbReference>
<name>D1BJM5_SANKS</name>
<sequence length="387" mass="43052">MADRVRVRPTLLEWAATRAGLGDDEVARRFPSFSAWVSGDRRPTFRQLEGFAKAVHAPLGYFFLDEPPEEPVPLHDFRTFRDERVRRPSPDLLDTIHLCQSRQEWYREHALAEGSEPVSLVGSVTTTAPVRDVARGIATALRFTVEERGAYASWEIARRRLIDAAEDLGVLVMVSGIVGNSTHRRLDPQEFRGFALADPLAPVIFVNGADTKAAQIFTLVHELAHIAAGQTGLSDVALTDHDGQADERWANEVAAEVLLPLADLREHYRQPPDVGELERLARSFKVSTLVVVKRVYDAGLLGWDEYRELYDAELERVVAILARRDDGPGGGDWLKTQPLRVSRTFARAVTTDAFEGRTLFRDAYALVGAARHESFEHLAAEVGVGGR</sequence>
<organism evidence="2 3">
    <name type="scientific">Sanguibacter keddieii (strain ATCC 51767 / DSM 10542 / NCFB 3025 / ST-74)</name>
    <dbReference type="NCBI Taxonomy" id="446469"/>
    <lineage>
        <taxon>Bacteria</taxon>
        <taxon>Bacillati</taxon>
        <taxon>Actinomycetota</taxon>
        <taxon>Actinomycetes</taxon>
        <taxon>Micrococcales</taxon>
        <taxon>Sanguibacteraceae</taxon>
        <taxon>Sanguibacter</taxon>
    </lineage>
</organism>
<dbReference type="KEGG" id="ske:Sked_03130"/>
<accession>D1BJM5</accession>
<evidence type="ECO:0000259" key="1">
    <source>
        <dbReference type="Pfam" id="PF06114"/>
    </source>
</evidence>
<dbReference type="InterPro" id="IPR052345">
    <property type="entry name" value="Rad_response_metalloprotease"/>
</dbReference>
<dbReference type="AlphaFoldDB" id="D1BJM5"/>
<keyword evidence="3" id="KW-1185">Reference proteome</keyword>
<dbReference type="HOGENOM" id="CLU_057454_1_0_11"/>